<evidence type="ECO:0000313" key="2">
    <source>
        <dbReference type="EMBL" id="MBB2975792.1"/>
    </source>
</evidence>
<dbReference type="EMBL" id="JACHWQ010000003">
    <property type="protein sequence ID" value="MBB2975792.1"/>
    <property type="molecule type" value="Genomic_DNA"/>
</dbReference>
<organism evidence="2 3">
    <name type="scientific">Microbacterium endophyticum</name>
    <dbReference type="NCBI Taxonomy" id="1526412"/>
    <lineage>
        <taxon>Bacteria</taxon>
        <taxon>Bacillati</taxon>
        <taxon>Actinomycetota</taxon>
        <taxon>Actinomycetes</taxon>
        <taxon>Micrococcales</taxon>
        <taxon>Microbacteriaceae</taxon>
        <taxon>Microbacterium</taxon>
    </lineage>
</organism>
<accession>A0A7W4V2S9</accession>
<feature type="transmembrane region" description="Helical" evidence="1">
    <location>
        <begin position="63"/>
        <end position="84"/>
    </location>
</feature>
<keyword evidence="1" id="KW-0472">Membrane</keyword>
<feature type="transmembrane region" description="Helical" evidence="1">
    <location>
        <begin position="91"/>
        <end position="110"/>
    </location>
</feature>
<dbReference type="RefSeq" id="WP_165141074.1">
    <property type="nucleotide sequence ID" value="NZ_CP049255.1"/>
</dbReference>
<feature type="transmembrane region" description="Helical" evidence="1">
    <location>
        <begin position="12"/>
        <end position="37"/>
    </location>
</feature>
<evidence type="ECO:0000313" key="3">
    <source>
        <dbReference type="Proteomes" id="UP000529310"/>
    </source>
</evidence>
<dbReference type="Proteomes" id="UP000529310">
    <property type="component" value="Unassembled WGS sequence"/>
</dbReference>
<evidence type="ECO:0000256" key="1">
    <source>
        <dbReference type="SAM" id="Phobius"/>
    </source>
</evidence>
<keyword evidence="3" id="KW-1185">Reference proteome</keyword>
<sequence>MNRALRTSLLTLNVLAGVAVVGATLLLCGGAILFALLNSGTGYSVPTTAAAWIREISRSSSNILFLSTTLAVALIVACAATVAAAMMRRTAWIVTGGVCGILLALTQIGVASTSTEVDALASRAIAAVGNTTAVEPQPGTEAERDSITVSDAYDEMTRMLRATLEAAAPPVVGENGAPLTVDQVEVDAASCGEDGSQLSAALTLSTGDNAASLSAILGAWDRAGYLPDRAMQEDLRYSTTLPLERMSIRDKTTIDGYIHIAITSACAVADR</sequence>
<protein>
    <submittedName>
        <fullName evidence="2">Uncharacterized protein</fullName>
    </submittedName>
</protein>
<dbReference type="AlphaFoldDB" id="A0A7W4V2S9"/>
<proteinExistence type="predicted"/>
<comment type="caution">
    <text evidence="2">The sequence shown here is derived from an EMBL/GenBank/DDBJ whole genome shotgun (WGS) entry which is preliminary data.</text>
</comment>
<gene>
    <name evidence="2" type="ORF">FHX49_001359</name>
</gene>
<name>A0A7W4V2S9_9MICO</name>
<reference evidence="2 3" key="1">
    <citation type="submission" date="2020-08" db="EMBL/GenBank/DDBJ databases">
        <title>Sequencing the genomes of 1000 actinobacteria strains.</title>
        <authorList>
            <person name="Klenk H.-P."/>
        </authorList>
    </citation>
    <scope>NUCLEOTIDE SEQUENCE [LARGE SCALE GENOMIC DNA]</scope>
    <source>
        <strain evidence="2 3">DSM 27099</strain>
    </source>
</reference>
<keyword evidence="1" id="KW-1133">Transmembrane helix</keyword>
<keyword evidence="1" id="KW-0812">Transmembrane</keyword>